<comment type="catalytic activity">
    <reaction evidence="12">
        <text>L-threonyl-[protein] + ATP = O-phospho-L-threonyl-[protein] + ADP + H(+)</text>
        <dbReference type="Rhea" id="RHEA:46608"/>
        <dbReference type="Rhea" id="RHEA-COMP:11060"/>
        <dbReference type="Rhea" id="RHEA-COMP:11605"/>
        <dbReference type="ChEBI" id="CHEBI:15378"/>
        <dbReference type="ChEBI" id="CHEBI:30013"/>
        <dbReference type="ChEBI" id="CHEBI:30616"/>
        <dbReference type="ChEBI" id="CHEBI:61977"/>
        <dbReference type="ChEBI" id="CHEBI:456216"/>
        <dbReference type="EC" id="2.7.11.1"/>
    </reaction>
</comment>
<dbReference type="InterPro" id="IPR014009">
    <property type="entry name" value="PIK_FAT"/>
</dbReference>
<dbReference type="EMBL" id="LWDE02000068">
    <property type="protein sequence ID" value="KAE8254000.1"/>
    <property type="molecule type" value="Genomic_DNA"/>
</dbReference>
<reference evidence="18" key="1">
    <citation type="submission" date="2016-04" db="EMBL/GenBank/DDBJ databases">
        <authorList>
            <person name="Nguyen H.D."/>
            <person name="Samba Siva P."/>
            <person name="Cullis J."/>
            <person name="Levesque C.A."/>
            <person name="Hambleton S."/>
        </authorList>
    </citation>
    <scope>NUCLEOTIDE SEQUENCE</scope>
    <source>
        <strain evidence="18">DAOMC 236426</strain>
    </source>
</reference>
<comment type="caution">
    <text evidence="18">The sequence shown here is derived from an EMBL/GenBank/DDBJ whole genome shotgun (WGS) entry which is preliminary data.</text>
</comment>
<evidence type="ECO:0000256" key="12">
    <source>
        <dbReference type="ARBA" id="ARBA00047899"/>
    </source>
</evidence>
<evidence type="ECO:0000256" key="11">
    <source>
        <dbReference type="ARBA" id="ARBA00023242"/>
    </source>
</evidence>
<feature type="domain" description="PI3K/PI4K catalytic" evidence="15">
    <location>
        <begin position="2336"/>
        <end position="2646"/>
    </location>
</feature>
<dbReference type="PROSITE" id="PS51190">
    <property type="entry name" value="FATC"/>
    <property type="match status" value="1"/>
</dbReference>
<evidence type="ECO:0000313" key="19">
    <source>
        <dbReference type="Proteomes" id="UP000077684"/>
    </source>
</evidence>
<dbReference type="SMART" id="SM00802">
    <property type="entry name" value="UME"/>
    <property type="match status" value="1"/>
</dbReference>
<dbReference type="InterPro" id="IPR003152">
    <property type="entry name" value="FATC_dom"/>
</dbReference>
<dbReference type="InterPro" id="IPR056802">
    <property type="entry name" value="ATR-like_M-HEAT"/>
</dbReference>
<dbReference type="PROSITE" id="PS00916">
    <property type="entry name" value="PI3_4_KINASE_2"/>
    <property type="match status" value="1"/>
</dbReference>
<dbReference type="GO" id="GO:0005694">
    <property type="term" value="C:chromosome"/>
    <property type="evidence" value="ECO:0007669"/>
    <property type="project" value="TreeGrafter"/>
</dbReference>
<dbReference type="Proteomes" id="UP000077684">
    <property type="component" value="Unassembled WGS sequence"/>
</dbReference>
<dbReference type="InterPro" id="IPR012993">
    <property type="entry name" value="UME"/>
</dbReference>
<evidence type="ECO:0000256" key="2">
    <source>
        <dbReference type="ARBA" id="ARBA00010769"/>
    </source>
</evidence>
<dbReference type="Pfam" id="PF02260">
    <property type="entry name" value="FATC"/>
    <property type="match status" value="1"/>
</dbReference>
<feature type="compositionally biased region" description="Polar residues" evidence="14">
    <location>
        <begin position="686"/>
        <end position="697"/>
    </location>
</feature>
<evidence type="ECO:0000256" key="4">
    <source>
        <dbReference type="ARBA" id="ARBA00022527"/>
    </source>
</evidence>
<dbReference type="GO" id="GO:0000723">
    <property type="term" value="P:telomere maintenance"/>
    <property type="evidence" value="ECO:0007669"/>
    <property type="project" value="TreeGrafter"/>
</dbReference>
<evidence type="ECO:0000256" key="8">
    <source>
        <dbReference type="ARBA" id="ARBA00022777"/>
    </source>
</evidence>
<dbReference type="PANTHER" id="PTHR11139:SF125">
    <property type="entry name" value="SERINE_THREONINE-PROTEIN KINASE MEC1"/>
    <property type="match status" value="1"/>
</dbReference>
<dbReference type="Pfam" id="PF02259">
    <property type="entry name" value="FAT"/>
    <property type="match status" value="1"/>
</dbReference>
<evidence type="ECO:0000256" key="10">
    <source>
        <dbReference type="ARBA" id="ARBA00023204"/>
    </source>
</evidence>
<dbReference type="SUPFAM" id="SSF48371">
    <property type="entry name" value="ARM repeat"/>
    <property type="match status" value="1"/>
</dbReference>
<dbReference type="InterPro" id="IPR018936">
    <property type="entry name" value="PI3/4_kinase_CS"/>
</dbReference>
<name>A0A8X7MZ00_9BASI</name>
<dbReference type="CDD" id="cd00892">
    <property type="entry name" value="PIKKc_ATR"/>
    <property type="match status" value="1"/>
</dbReference>
<dbReference type="PROSITE" id="PS51189">
    <property type="entry name" value="FAT"/>
    <property type="match status" value="1"/>
</dbReference>
<dbReference type="GO" id="GO:0006281">
    <property type="term" value="P:DNA repair"/>
    <property type="evidence" value="ECO:0007669"/>
    <property type="project" value="UniProtKB-KW"/>
</dbReference>
<dbReference type="InterPro" id="IPR036940">
    <property type="entry name" value="PI3/4_kinase_cat_sf"/>
</dbReference>
<feature type="region of interest" description="Disordered" evidence="14">
    <location>
        <begin position="152"/>
        <end position="181"/>
    </location>
</feature>
<evidence type="ECO:0000256" key="7">
    <source>
        <dbReference type="ARBA" id="ARBA00022763"/>
    </source>
</evidence>
<dbReference type="InterPro" id="IPR050517">
    <property type="entry name" value="DDR_Repair_Kinase"/>
</dbReference>
<dbReference type="InterPro" id="IPR016024">
    <property type="entry name" value="ARM-type_fold"/>
</dbReference>
<keyword evidence="6" id="KW-0547">Nucleotide-binding</keyword>
<evidence type="ECO:0000256" key="1">
    <source>
        <dbReference type="ARBA" id="ARBA00004123"/>
    </source>
</evidence>
<comment type="similarity">
    <text evidence="2">Belongs to the PI3/PI4-kinase family. ATM subfamily.</text>
</comment>
<evidence type="ECO:0000256" key="13">
    <source>
        <dbReference type="ARBA" id="ARBA00048679"/>
    </source>
</evidence>
<evidence type="ECO:0000256" key="5">
    <source>
        <dbReference type="ARBA" id="ARBA00022679"/>
    </source>
</evidence>
<evidence type="ECO:0000259" key="15">
    <source>
        <dbReference type="PROSITE" id="PS50290"/>
    </source>
</evidence>
<dbReference type="PANTHER" id="PTHR11139">
    <property type="entry name" value="ATAXIA TELANGIECTASIA MUTATED ATM -RELATED"/>
    <property type="match status" value="1"/>
</dbReference>
<keyword evidence="11" id="KW-0539">Nucleus</keyword>
<dbReference type="Gene3D" id="1.10.1070.11">
    <property type="entry name" value="Phosphatidylinositol 3-/4-kinase, catalytic domain"/>
    <property type="match status" value="1"/>
</dbReference>
<evidence type="ECO:0000256" key="14">
    <source>
        <dbReference type="SAM" id="MobiDB-lite"/>
    </source>
</evidence>
<dbReference type="GO" id="GO:0004674">
    <property type="term" value="F:protein serine/threonine kinase activity"/>
    <property type="evidence" value="ECO:0007669"/>
    <property type="project" value="UniProtKB-KW"/>
</dbReference>
<dbReference type="InterPro" id="IPR011009">
    <property type="entry name" value="Kinase-like_dom_sf"/>
</dbReference>
<comment type="catalytic activity">
    <reaction evidence="13">
        <text>L-seryl-[protein] + ATP = O-phospho-L-seryl-[protein] + ADP + H(+)</text>
        <dbReference type="Rhea" id="RHEA:17989"/>
        <dbReference type="Rhea" id="RHEA-COMP:9863"/>
        <dbReference type="Rhea" id="RHEA-COMP:11604"/>
        <dbReference type="ChEBI" id="CHEBI:15378"/>
        <dbReference type="ChEBI" id="CHEBI:29999"/>
        <dbReference type="ChEBI" id="CHEBI:30616"/>
        <dbReference type="ChEBI" id="CHEBI:83421"/>
        <dbReference type="ChEBI" id="CHEBI:456216"/>
        <dbReference type="EC" id="2.7.11.1"/>
    </reaction>
</comment>
<feature type="compositionally biased region" description="Basic and acidic residues" evidence="14">
    <location>
        <begin position="671"/>
        <end position="682"/>
    </location>
</feature>
<dbReference type="Pfam" id="PF25030">
    <property type="entry name" value="M-HEAT_ATR"/>
    <property type="match status" value="1"/>
</dbReference>
<organism evidence="18 19">
    <name type="scientific">Tilletia controversa</name>
    <name type="common">dwarf bunt fungus</name>
    <dbReference type="NCBI Taxonomy" id="13291"/>
    <lineage>
        <taxon>Eukaryota</taxon>
        <taxon>Fungi</taxon>
        <taxon>Dikarya</taxon>
        <taxon>Basidiomycota</taxon>
        <taxon>Ustilaginomycotina</taxon>
        <taxon>Exobasidiomycetes</taxon>
        <taxon>Tilletiales</taxon>
        <taxon>Tilletiaceae</taxon>
        <taxon>Tilletia</taxon>
    </lineage>
</organism>
<keyword evidence="19" id="KW-1185">Reference proteome</keyword>
<dbReference type="Pfam" id="PF08064">
    <property type="entry name" value="UME"/>
    <property type="match status" value="1"/>
</dbReference>
<comment type="subcellular location">
    <subcellularLocation>
        <location evidence="1">Nucleus</location>
    </subcellularLocation>
</comment>
<dbReference type="GO" id="GO:0005634">
    <property type="term" value="C:nucleus"/>
    <property type="evidence" value="ECO:0007669"/>
    <property type="project" value="UniProtKB-SubCell"/>
</dbReference>
<evidence type="ECO:0000256" key="9">
    <source>
        <dbReference type="ARBA" id="ARBA00022840"/>
    </source>
</evidence>
<dbReference type="Pfam" id="PF00454">
    <property type="entry name" value="PI3_PI4_kinase"/>
    <property type="match status" value="1"/>
</dbReference>
<feature type="domain" description="FAT" evidence="16">
    <location>
        <begin position="1645"/>
        <end position="2228"/>
    </location>
</feature>
<dbReference type="PROSITE" id="PS50290">
    <property type="entry name" value="PI3_4_KINASE_3"/>
    <property type="match status" value="1"/>
</dbReference>
<evidence type="ECO:0000256" key="6">
    <source>
        <dbReference type="ARBA" id="ARBA00022741"/>
    </source>
</evidence>
<dbReference type="Pfam" id="PF23593">
    <property type="entry name" value="HEAT_ATR"/>
    <property type="match status" value="1"/>
</dbReference>
<protein>
    <recommendedName>
        <fullName evidence="3">non-specific serine/threonine protein kinase</fullName>
        <ecNumber evidence="3">2.7.11.1</ecNumber>
    </recommendedName>
</protein>
<dbReference type="SMART" id="SM00146">
    <property type="entry name" value="PI3Kc"/>
    <property type="match status" value="1"/>
</dbReference>
<feature type="domain" description="FATC" evidence="17">
    <location>
        <begin position="2703"/>
        <end position="2735"/>
    </location>
</feature>
<sequence length="2735" mass="303132">MPTRETQIANPALSHAQAKFTISSALMPSLVQERSRRRDALLKAGAEDVVIYRDTNAGPGAASAAAWAGTAAALAGGNSTTIDSTGGEAILRAKHCIVRTMAEHFIVPLSSVDGPTDSELTIVRNYEVVDVINELHKAIELSENLLNHRLPLPPRLPSDPMQVDEGNSQGNADKNESEANDESLEATTLDIWLAPRLLSAMAMLTARCAELQVQAQSDGSKTPEGVEDALARLTGLQARMSDLLHMLLRNSALSHGSAHVRFMLDDFLRVAEYAILLTSPNPGRKETSDSITFFAGSPSVDHKVRIRELPARSKIPMNEAWLPEDQSPFSVTLIPSISSSKRNPTKRSFFYAHALLVHIALAAQDLDASYPQYVTNAADRIFDKLQGEWHQDLLAWTSQLPRRPLPIAFDLLRTNLVRGVIEQADRRSTNPISHHSMLRLLNAFTQTFIRDVLTDMPQPPSVEPVLASSLATYFRELRRSMRCLRRVITGQHDTSRELASVNIREAARSIIPSLRRCLAAFIEVASEGWELNIVEASAMHLRAEDKVNKSFEMIHKNCAFEAVMLVVDNTGLLHAHAISGEVEALQKLCGDDVNATALQQAADASISQVLPDTLMQDVDEHAWLSREDRVELISALNRYRKKKAKIPSRSATTAPAPHPEAPHATPTGLKRAFDQSESEQSHSNKRGTGTNSIRRSQMRTIKLQQLEDIWDREVAQVMSHGPEQLVKAVELVGMAFCAASSLLGAKLEKPSETLLVRHLQCSDCDSLNYTMADTAEASIDSGSDIIRRCCSKAGYTTVLRLLENVASTLPLNEKAAPLLDGVRRCFSHAGESLLLDHALRPTRTIIQKGLRHPTEAGRAAAVRLCAVVVHQACASQVISLRSEIMDAIDHIVKTALTPLPEPHLKVASLLLACELSKMENMSVQQRGLSALTLTLDDPTIIGDLAADFLLQVQSYHSKSIFKLLKPYMSAFLPHLIAKHAKDGKALAALLHLIDQPLDIFIRSTIEDTMPVLVADANLAAVDLIARTLKVPRAKLCLDTMAPYIMPHILSRPAAQRDQALNAFIKMATDGANGMAPPLDGLLRGTLTEVLGHLLLELGDEKTKANARDSLQFVERNLRKSNSRPVNQAKALSDMIASEILPLQYWLSGQLLGTYGKRSMLQRARVLRGIGALVEVAGSAVNAIRPQIMTALTSGLSEAELRLDALRAWNQFFTKLPFEDIAPVVGQTAAVVLDWWAHFSSSEKEVATQLLRYAILLHGEDLGDFIDAIPSLDALETEIPDIARKLRGHRIRQANEEVLEHILERVSSDNASVSYHSLLDLLSFLTGNHAWIESLTSGNRFGAPISGIVTTILSAASRIEDERNGAKIVCLQCLGILGAIDPDRFEHSNDEQSRTILKDFEDKDEAAEFGVYVIQHVLVSAFRHAIDATAQSSYAYSIQEMLKYCGLTRSSDYGDPPSVVGNERWKAFPTSIMDTLNPLASSRYKWHAEQREEVPSPLYKNMSSYRKWLVQWALQLTSQVAKPGAKSFFGIVGAAVSDHDILVARFILPHLVLHILISGPDERRSEIRSELVAILNDQVDDSSQVDEDRRQQSAQIVFQLLDHLNVFIRRKRLETIHRNTRKVRHPEVSEALVNVESILVSIPEELMARASLRCKSYARALLSFESRVRIMKTEAGKADGDIQEYYANMHEIYANVDEPDGMQGVSTRILNPTLEHQIREHEMTGRWTSAQSCWEVKLQQEPESLDSQMGLLRCLRSLGHFDNLRTHIRGILTKHPEWRHALAAFTLESAWSLGEWDDVADAVQDVEEPLPEHGIGKAFLCMREDNVAGFKSAVQEARDVVGKPIFSAGSGGYPQIVDSITQLHMLHELEMIQAVPKDARPGSGQVTDLLSSLRSRLQSSVPSFRTREALLSLRRSAFGVRSDAPDLIAEVGRCWTTTSKIARKAGHTQTAYSAVLQAIREKAPFAFVQNAKLLASNGEVQHALREVETTLQSKVFRLPGVDADTAGGTAANAIDLTDSPRAAGGTTEHSKLSAVDVAKACLLRARLMELAGRFESNDVIARYKQSSKVDPKAEKSWYFLGRYYDSLRDTLISKPILHKGLVVRFFLKAAMSGTKFFYRTMPRIATIWLDAGEDAALVKASKLGRPIEKSSNNMEAYQNQEIFEQMNDRIRKLYSKVPAYQWYGIFPQLVSRVIHKNEIVWQVLQELIAFVVKAFPEQAMWSMVAGVQSKDEDRARRMTRILAKVKADAKRDANDTVESIVDRSRGIAVQLLVLCELNIKNATSLSLANNIPLLGDRNFRNLLIPLQDSIVVNLPTDFSSRADHQGFPSESPRIRAFDDRIEIMASLQKPRKIGIKGTDGRLYNFLCKPKDDLRKDARLMEFDSMINKFLQSNAESRRRRLHIRTYAVVTLNEECGFIEWVPNTIGFRNILTTLYASKGVNLYTPDVKPYLDEARLSPDSRRSVEIFEGRLLVKYPPVFHEWFLATFSEPSAWMKARLSYGRTAAVMSMVGWVLGLGDRHGENILFDATNGDTVHVDFNCLFEKGQTFEIPEKVPFRLTQNMVDALGVTGVEGVYRRACEITMSILRENKDSLMSVLDAMIHDPLVDFGNADDGRKRRNGSTTANADRLDPRVVAARQNLAPIERKLEGFMVSKLDTRPMAPSTTGGRGFVSGTASSAASDGMNSGVMGTTGRYGSVASKGATAGHPTNELVDMLIREATSSLLLTKMYVGWAPYL</sequence>
<proteinExistence type="inferred from homology"/>
<dbReference type="Gene3D" id="3.30.1010.10">
    <property type="entry name" value="Phosphatidylinositol 3-kinase Catalytic Subunit, Chain A, domain 4"/>
    <property type="match status" value="1"/>
</dbReference>
<dbReference type="InterPro" id="IPR003151">
    <property type="entry name" value="PIK-rel_kinase_FAT"/>
</dbReference>
<evidence type="ECO:0000256" key="3">
    <source>
        <dbReference type="ARBA" id="ARBA00012513"/>
    </source>
</evidence>
<evidence type="ECO:0000313" key="18">
    <source>
        <dbReference type="EMBL" id="KAE8254000.1"/>
    </source>
</evidence>
<keyword evidence="5" id="KW-0808">Transferase</keyword>
<keyword evidence="10" id="KW-0234">DNA repair</keyword>
<keyword evidence="8" id="KW-0418">Kinase</keyword>
<feature type="region of interest" description="Disordered" evidence="14">
    <location>
        <begin position="644"/>
        <end position="697"/>
    </location>
</feature>
<evidence type="ECO:0000259" key="16">
    <source>
        <dbReference type="PROSITE" id="PS51189"/>
    </source>
</evidence>
<dbReference type="GO" id="GO:0000077">
    <property type="term" value="P:DNA damage checkpoint signaling"/>
    <property type="evidence" value="ECO:0007669"/>
    <property type="project" value="TreeGrafter"/>
</dbReference>
<evidence type="ECO:0000259" key="17">
    <source>
        <dbReference type="PROSITE" id="PS51190"/>
    </source>
</evidence>
<accession>A0A8X7MZ00</accession>
<dbReference type="GO" id="GO:0005524">
    <property type="term" value="F:ATP binding"/>
    <property type="evidence" value="ECO:0007669"/>
    <property type="project" value="UniProtKB-KW"/>
</dbReference>
<keyword evidence="7" id="KW-0227">DNA damage</keyword>
<dbReference type="InterPro" id="IPR000403">
    <property type="entry name" value="PI3/4_kinase_cat_dom"/>
</dbReference>
<dbReference type="EC" id="2.7.11.1" evidence="3"/>
<dbReference type="SMART" id="SM01343">
    <property type="entry name" value="FATC"/>
    <property type="match status" value="1"/>
</dbReference>
<keyword evidence="4" id="KW-0723">Serine/threonine-protein kinase</keyword>
<keyword evidence="9" id="KW-0067">ATP-binding</keyword>
<dbReference type="InterPro" id="IPR057564">
    <property type="entry name" value="HEAT_ATR"/>
</dbReference>
<gene>
    <name evidence="18" type="ORF">A4X06_0g1118</name>
</gene>
<reference evidence="18" key="2">
    <citation type="journal article" date="2019" name="IMA Fungus">
        <title>Genome sequencing and comparison of five Tilletia species to identify candidate genes for the detection of regulated species infecting wheat.</title>
        <authorList>
            <person name="Nguyen H.D.T."/>
            <person name="Sultana T."/>
            <person name="Kesanakurti P."/>
            <person name="Hambleton S."/>
        </authorList>
    </citation>
    <scope>NUCLEOTIDE SEQUENCE</scope>
    <source>
        <strain evidence="18">DAOMC 236426</strain>
    </source>
</reference>
<dbReference type="SUPFAM" id="SSF56112">
    <property type="entry name" value="Protein kinase-like (PK-like)"/>
    <property type="match status" value="1"/>
</dbReference>